<organism evidence="2 3">
    <name type="scientific">Pseudochelatococcus lubricantis</name>
    <dbReference type="NCBI Taxonomy" id="1538102"/>
    <lineage>
        <taxon>Bacteria</taxon>
        <taxon>Pseudomonadati</taxon>
        <taxon>Pseudomonadota</taxon>
        <taxon>Alphaproteobacteria</taxon>
        <taxon>Hyphomicrobiales</taxon>
        <taxon>Chelatococcaceae</taxon>
        <taxon>Pseudochelatococcus</taxon>
    </lineage>
</organism>
<dbReference type="PANTHER" id="PTHR42815">
    <property type="entry name" value="FAD-BINDING, PUTATIVE (AFU_ORTHOLOGUE AFUA_6G07600)-RELATED"/>
    <property type="match status" value="1"/>
</dbReference>
<proteinExistence type="predicted"/>
<sequence length="213" mass="24117">MAFGFLEVAVTPAVRAVQEALGVAHMWSNFKGQREFDRFTEREAAFVADRDSFYMATTSETGWPYIQHRGGPRGFLKLLDDRTLAFADYRGNFQYLSIGNLSANSKACLFLMDYPRRARLKMYVHADVVALDADPDMTEKVLDGASGKVERIIRLRLQNFDWNCPQHIVPRFTETELASALQPIRQRLESLEAENAQLRSQLAGKSSPDAHAQ</sequence>
<evidence type="ECO:0000259" key="1">
    <source>
        <dbReference type="Pfam" id="PF01243"/>
    </source>
</evidence>
<accession>A0ABX0V3M1</accession>
<dbReference type="PANTHER" id="PTHR42815:SF2">
    <property type="entry name" value="FAD-BINDING, PUTATIVE (AFU_ORTHOLOGUE AFUA_6G07600)-RELATED"/>
    <property type="match status" value="1"/>
</dbReference>
<protein>
    <recommendedName>
        <fullName evidence="1">Pyridoxamine 5'-phosphate oxidase N-terminal domain-containing protein</fullName>
    </recommendedName>
</protein>
<gene>
    <name evidence="2" type="ORF">FHS82_003043</name>
</gene>
<dbReference type="InterPro" id="IPR012349">
    <property type="entry name" value="Split_barrel_FMN-bd"/>
</dbReference>
<evidence type="ECO:0000313" key="3">
    <source>
        <dbReference type="Proteomes" id="UP001429580"/>
    </source>
</evidence>
<dbReference type="Proteomes" id="UP001429580">
    <property type="component" value="Unassembled WGS sequence"/>
</dbReference>
<dbReference type="Pfam" id="PF01243">
    <property type="entry name" value="PNPOx_N"/>
    <property type="match status" value="1"/>
</dbReference>
<dbReference type="EMBL" id="JAASQI010000007">
    <property type="protein sequence ID" value="NIJ59188.1"/>
    <property type="molecule type" value="Genomic_DNA"/>
</dbReference>
<feature type="domain" description="Pyridoxamine 5'-phosphate oxidase N-terminal" evidence="1">
    <location>
        <begin position="40"/>
        <end position="131"/>
    </location>
</feature>
<reference evidence="2 3" key="1">
    <citation type="submission" date="2020-03" db="EMBL/GenBank/DDBJ databases">
        <title>Genomic Encyclopedia of Type Strains, Phase IV (KMG-IV): sequencing the most valuable type-strain genomes for metagenomic binning, comparative biology and taxonomic classification.</title>
        <authorList>
            <person name="Goeker M."/>
        </authorList>
    </citation>
    <scope>NUCLEOTIDE SEQUENCE [LARGE SCALE GENOMIC DNA]</scope>
    <source>
        <strain evidence="2 3">DSM 103870</strain>
    </source>
</reference>
<dbReference type="RefSeq" id="WP_166954319.1">
    <property type="nucleotide sequence ID" value="NZ_JAASQI010000007.1"/>
</dbReference>
<comment type="caution">
    <text evidence="2">The sequence shown here is derived from an EMBL/GenBank/DDBJ whole genome shotgun (WGS) entry which is preliminary data.</text>
</comment>
<name>A0ABX0V3M1_9HYPH</name>
<dbReference type="InterPro" id="IPR011576">
    <property type="entry name" value="Pyridox_Oxase_N"/>
</dbReference>
<keyword evidence="3" id="KW-1185">Reference proteome</keyword>
<dbReference type="Gene3D" id="2.30.110.10">
    <property type="entry name" value="Electron Transport, Fmn-binding Protein, Chain A"/>
    <property type="match status" value="1"/>
</dbReference>
<evidence type="ECO:0000313" key="2">
    <source>
        <dbReference type="EMBL" id="NIJ59188.1"/>
    </source>
</evidence>
<dbReference type="SUPFAM" id="SSF50475">
    <property type="entry name" value="FMN-binding split barrel"/>
    <property type="match status" value="1"/>
</dbReference>